<dbReference type="CDD" id="cd06339">
    <property type="entry name" value="PBP1_YraM_LppC_lipoprotein-like"/>
    <property type="match status" value="1"/>
</dbReference>
<gene>
    <name evidence="8" type="ORF">BTA35_0202695</name>
</gene>
<dbReference type="Proteomes" id="UP000190064">
    <property type="component" value="Unassembled WGS sequence"/>
</dbReference>
<keyword evidence="2" id="KW-0133">Cell shape</keyword>
<keyword evidence="3" id="KW-0573">Peptidoglycan synthesis</keyword>
<evidence type="ECO:0000256" key="4">
    <source>
        <dbReference type="ARBA" id="ARBA00023136"/>
    </source>
</evidence>
<proteinExistence type="predicted"/>
<keyword evidence="5" id="KW-0564">Palmitate</keyword>
<accession>A0A1T1HF08</accession>
<dbReference type="AlphaFoldDB" id="A0A1T1HF08"/>
<dbReference type="Gene3D" id="3.40.50.2300">
    <property type="match status" value="2"/>
</dbReference>
<dbReference type="InterPro" id="IPR028082">
    <property type="entry name" value="Peripla_BP_I"/>
</dbReference>
<evidence type="ECO:0000256" key="2">
    <source>
        <dbReference type="ARBA" id="ARBA00022960"/>
    </source>
</evidence>
<keyword evidence="1" id="KW-0732">Signal</keyword>
<dbReference type="PROSITE" id="PS51257">
    <property type="entry name" value="PROKAR_LIPOPROTEIN"/>
    <property type="match status" value="1"/>
</dbReference>
<dbReference type="InterPro" id="IPR011990">
    <property type="entry name" value="TPR-like_helical_dom_sf"/>
</dbReference>
<keyword evidence="4" id="KW-0472">Membrane</keyword>
<reference evidence="8" key="1">
    <citation type="submission" date="2017-02" db="EMBL/GenBank/DDBJ databases">
        <title>Draft Genome Sequence of the Salt Water Bacterium Oceanospirillum linum ATCC 11336.</title>
        <authorList>
            <person name="Trachtenberg A.M."/>
            <person name="Carney J.G."/>
            <person name="Linnane J.D."/>
            <person name="Rheaume B.A."/>
            <person name="Pitts N.L."/>
            <person name="Mykles D.L."/>
            <person name="Maclea K.S."/>
        </authorList>
    </citation>
    <scope>NUCLEOTIDE SEQUENCE [LARGE SCALE GENOMIC DNA]</scope>
    <source>
        <strain evidence="8">ATCC 11336</strain>
    </source>
</reference>
<keyword evidence="9" id="KW-1185">Reference proteome</keyword>
<dbReference type="STRING" id="966.BTA35_0202695"/>
<dbReference type="Gene3D" id="1.25.40.10">
    <property type="entry name" value="Tetratricopeptide repeat domain"/>
    <property type="match status" value="1"/>
</dbReference>
<dbReference type="RefSeq" id="WP_160054923.1">
    <property type="nucleotide sequence ID" value="NZ_FXTS01000001.1"/>
</dbReference>
<evidence type="ECO:0000256" key="7">
    <source>
        <dbReference type="ARBA" id="ARBA00023288"/>
    </source>
</evidence>
<evidence type="ECO:0000313" key="9">
    <source>
        <dbReference type="Proteomes" id="UP000190064"/>
    </source>
</evidence>
<keyword evidence="7" id="KW-0449">Lipoprotein</keyword>
<evidence type="ECO:0000313" key="8">
    <source>
        <dbReference type="EMBL" id="OOV88434.1"/>
    </source>
</evidence>
<dbReference type="SUPFAM" id="SSF53822">
    <property type="entry name" value="Periplasmic binding protein-like I"/>
    <property type="match status" value="1"/>
</dbReference>
<dbReference type="Pfam" id="PF04348">
    <property type="entry name" value="LppC"/>
    <property type="match status" value="1"/>
</dbReference>
<dbReference type="PANTHER" id="PTHR38038:SF1">
    <property type="entry name" value="PENICILLIN-BINDING PROTEIN ACTIVATOR LPOA"/>
    <property type="match status" value="1"/>
</dbReference>
<evidence type="ECO:0008006" key="10">
    <source>
        <dbReference type="Google" id="ProtNLM"/>
    </source>
</evidence>
<organism evidence="8 9">
    <name type="scientific">Oceanospirillum linum</name>
    <dbReference type="NCBI Taxonomy" id="966"/>
    <lineage>
        <taxon>Bacteria</taxon>
        <taxon>Pseudomonadati</taxon>
        <taxon>Pseudomonadota</taxon>
        <taxon>Gammaproteobacteria</taxon>
        <taxon>Oceanospirillales</taxon>
        <taxon>Oceanospirillaceae</taxon>
        <taxon>Oceanospirillum</taxon>
    </lineage>
</organism>
<dbReference type="InterPro" id="IPR007443">
    <property type="entry name" value="LpoA"/>
</dbReference>
<comment type="caution">
    <text evidence="8">The sequence shown here is derived from an EMBL/GenBank/DDBJ whole genome shotgun (WGS) entry which is preliminary data.</text>
</comment>
<protein>
    <recommendedName>
        <fullName evidence="10">Penicillin-binding protein activator</fullName>
    </recommendedName>
</protein>
<evidence type="ECO:0000256" key="6">
    <source>
        <dbReference type="ARBA" id="ARBA00023237"/>
    </source>
</evidence>
<keyword evidence="6" id="KW-0998">Cell outer membrane</keyword>
<dbReference type="PANTHER" id="PTHR38038">
    <property type="entry name" value="PENICILLIN-BINDING PROTEIN ACTIVATOR LPOA"/>
    <property type="match status" value="1"/>
</dbReference>
<dbReference type="GO" id="GO:0008360">
    <property type="term" value="P:regulation of cell shape"/>
    <property type="evidence" value="ECO:0007669"/>
    <property type="project" value="UniProtKB-KW"/>
</dbReference>
<sequence>MPASEQRYPNLTPKTSIKRYRWLAVPVIALLAACSGVQKNQSTSDTGIAGSQEVQLTAEDLLLLAQQSSFDQSQIYQLRAAEILAQEGKPNAALGILAKIHAYRLPFSLQKRFVFLSAELSLGTGEGWQALIALNNTGSLIYDRLTPAEQMSLTAYRAHAYGILGYHESSAREYLVLARQQTGLPAQQAYEQLWQSLLNITLDDIRTLMDSEEDRELLGWLDLARVRKEAANNLDQFNTELNRWLGQWSDHQGAQALPKDMAFLVEISRNPIQHIAVFLPQSGSLARAGNAIRDGIIATSVDARAQSAATPKLSFFDSNTMSLDELYRSAMAAGAEVVIGPLSKSKVSELQKRESLALPTLALNYGTHEKTVNPHLFQYAISAEDEASQAAVTAWQDGKKRALTLTPGSDWGGRALTAFETTWSEQGGTVAETAMYSNKTNLGLTIEKMLEVDKSERRWRRISQILDQKIEFEPRRRQDVDMMFLVATPATARQVKPALAFYYAADLPVYATSHLYNGKASPSRDQDLNGINFCDIPWFLENSSNLKHQITKAWPEETNHYGRLFAMGSDALQLAGRLRMLQALPDSKVYGATGALSMGADQRVQRQLEWATFVRGKPVMRQYLASPSTKNDG</sequence>
<dbReference type="EMBL" id="MTSD02000001">
    <property type="protein sequence ID" value="OOV88434.1"/>
    <property type="molecule type" value="Genomic_DNA"/>
</dbReference>
<name>A0A1T1HF08_OCELI</name>
<dbReference type="GO" id="GO:0030234">
    <property type="term" value="F:enzyme regulator activity"/>
    <property type="evidence" value="ECO:0007669"/>
    <property type="project" value="TreeGrafter"/>
</dbReference>
<dbReference type="GO" id="GO:0009252">
    <property type="term" value="P:peptidoglycan biosynthetic process"/>
    <property type="evidence" value="ECO:0007669"/>
    <property type="project" value="UniProtKB-KW"/>
</dbReference>
<evidence type="ECO:0000256" key="1">
    <source>
        <dbReference type="ARBA" id="ARBA00022729"/>
    </source>
</evidence>
<dbReference type="GO" id="GO:0031241">
    <property type="term" value="C:periplasmic side of cell outer membrane"/>
    <property type="evidence" value="ECO:0007669"/>
    <property type="project" value="TreeGrafter"/>
</dbReference>
<evidence type="ECO:0000256" key="5">
    <source>
        <dbReference type="ARBA" id="ARBA00023139"/>
    </source>
</evidence>
<dbReference type="Gene3D" id="1.25.40.650">
    <property type="match status" value="1"/>
</dbReference>
<evidence type="ECO:0000256" key="3">
    <source>
        <dbReference type="ARBA" id="ARBA00022984"/>
    </source>
</evidence>